<comment type="caution">
    <text evidence="2">The sequence shown here is derived from an EMBL/GenBank/DDBJ whole genome shotgun (WGS) entry which is preliminary data.</text>
</comment>
<keyword evidence="3" id="KW-1185">Reference proteome</keyword>
<reference evidence="2" key="1">
    <citation type="submission" date="2020-07" db="EMBL/GenBank/DDBJ databases">
        <title>Ethylene signaling mediates host invasion by parasitic plants.</title>
        <authorList>
            <person name="Yoshida S."/>
        </authorList>
    </citation>
    <scope>NUCLEOTIDE SEQUENCE</scope>
    <source>
        <strain evidence="2">Okayama</strain>
    </source>
</reference>
<evidence type="ECO:0000313" key="2">
    <source>
        <dbReference type="EMBL" id="GFP94850.1"/>
    </source>
</evidence>
<evidence type="ECO:0000313" key="3">
    <source>
        <dbReference type="Proteomes" id="UP000653305"/>
    </source>
</evidence>
<feature type="compositionally biased region" description="Polar residues" evidence="1">
    <location>
        <begin position="1"/>
        <end position="10"/>
    </location>
</feature>
<organism evidence="2 3">
    <name type="scientific">Phtheirospermum japonicum</name>
    <dbReference type="NCBI Taxonomy" id="374723"/>
    <lineage>
        <taxon>Eukaryota</taxon>
        <taxon>Viridiplantae</taxon>
        <taxon>Streptophyta</taxon>
        <taxon>Embryophyta</taxon>
        <taxon>Tracheophyta</taxon>
        <taxon>Spermatophyta</taxon>
        <taxon>Magnoliopsida</taxon>
        <taxon>eudicotyledons</taxon>
        <taxon>Gunneridae</taxon>
        <taxon>Pentapetalae</taxon>
        <taxon>asterids</taxon>
        <taxon>lamiids</taxon>
        <taxon>Lamiales</taxon>
        <taxon>Orobanchaceae</taxon>
        <taxon>Orobanchaceae incertae sedis</taxon>
        <taxon>Phtheirospermum</taxon>
    </lineage>
</organism>
<gene>
    <name evidence="2" type="ORF">PHJA_001629400</name>
</gene>
<accession>A0A830C5E2</accession>
<feature type="region of interest" description="Disordered" evidence="1">
    <location>
        <begin position="1"/>
        <end position="31"/>
    </location>
</feature>
<dbReference type="AlphaFoldDB" id="A0A830C5E2"/>
<proteinExistence type="predicted"/>
<name>A0A830C5E2_9LAMI</name>
<evidence type="ECO:0000256" key="1">
    <source>
        <dbReference type="SAM" id="MobiDB-lite"/>
    </source>
</evidence>
<dbReference type="EMBL" id="BMAC01000367">
    <property type="protein sequence ID" value="GFP94850.1"/>
    <property type="molecule type" value="Genomic_DNA"/>
</dbReference>
<protein>
    <submittedName>
        <fullName evidence="2">Uncharacterized protein</fullName>
    </submittedName>
</protein>
<dbReference type="Proteomes" id="UP000653305">
    <property type="component" value="Unassembled WGS sequence"/>
</dbReference>
<sequence>MDQQPNSESNASKRRAALYKSTNKDNRYSNHGTQFEFRRQLIAVLRKPYDKDEYNKLWEDIKFRKPEKLTSGFASWEG</sequence>
<dbReference type="OrthoDB" id="298344at2759"/>